<evidence type="ECO:0000256" key="7">
    <source>
        <dbReference type="ARBA" id="ARBA00022729"/>
    </source>
</evidence>
<dbReference type="RefSeq" id="WP_201920840.1">
    <property type="nucleotide sequence ID" value="NZ_JAERQG010000002.1"/>
</dbReference>
<sequence length="250" mass="28353">MKKSFHILLSFMLLLVLLSSCKTQNLFESQKPDDYIATLDSVFYNNQDYEYRIKKDDKVSISLWGQDELSIGSVYGIYNSNEVYGKWLLVDAQGMISLPKIGPFYVEGKSVIEMKDTLKNVFSKWVQNPVVDVKILNKEITILGEVRTPGVVKIDKDRNQLMELIAKCSGFEFYANLKKIKVLRQVGADVAVTNIDLTKADHLSQRNLYLLPGDVVIIPSKRYKEFDKRISVIIPLTTTVSAAAIIMGLF</sequence>
<dbReference type="Pfam" id="PF22461">
    <property type="entry name" value="SLBB_2"/>
    <property type="match status" value="1"/>
</dbReference>
<dbReference type="GO" id="GO:0015159">
    <property type="term" value="F:polysaccharide transmembrane transporter activity"/>
    <property type="evidence" value="ECO:0007669"/>
    <property type="project" value="InterPro"/>
</dbReference>
<keyword evidence="14" id="KW-0449">Lipoprotein</keyword>
<comment type="subcellular location">
    <subcellularLocation>
        <location evidence="1">Cell outer membrane</location>
        <topology evidence="1">Multi-pass membrane protein</topology>
    </subcellularLocation>
</comment>
<organism evidence="19 20">
    <name type="scientific">Marivirga atlantica</name>
    <dbReference type="NCBI Taxonomy" id="1548457"/>
    <lineage>
        <taxon>Bacteria</taxon>
        <taxon>Pseudomonadati</taxon>
        <taxon>Bacteroidota</taxon>
        <taxon>Cytophagia</taxon>
        <taxon>Cytophagales</taxon>
        <taxon>Marivirgaceae</taxon>
        <taxon>Marivirga</taxon>
    </lineage>
</organism>
<keyword evidence="6 15" id="KW-0812">Transmembrane</keyword>
<keyword evidence="13" id="KW-0998">Cell outer membrane</keyword>
<evidence type="ECO:0000256" key="5">
    <source>
        <dbReference type="ARBA" id="ARBA00022597"/>
    </source>
</evidence>
<evidence type="ECO:0000256" key="11">
    <source>
        <dbReference type="ARBA" id="ARBA00023136"/>
    </source>
</evidence>
<comment type="similarity">
    <text evidence="2">Belongs to the BexD/CtrA/VexA family.</text>
</comment>
<evidence type="ECO:0000256" key="10">
    <source>
        <dbReference type="ARBA" id="ARBA00023114"/>
    </source>
</evidence>
<evidence type="ECO:0000256" key="6">
    <source>
        <dbReference type="ARBA" id="ARBA00022692"/>
    </source>
</evidence>
<keyword evidence="5" id="KW-0762">Sugar transport</keyword>
<keyword evidence="7 16" id="KW-0732">Signal</keyword>
<accession>A0A937AN18</accession>
<name>A0A937AN18_9BACT</name>
<evidence type="ECO:0000313" key="19">
    <source>
        <dbReference type="EMBL" id="MBL0765702.1"/>
    </source>
</evidence>
<evidence type="ECO:0000259" key="18">
    <source>
        <dbReference type="Pfam" id="PF22461"/>
    </source>
</evidence>
<dbReference type="Gene3D" id="3.10.560.10">
    <property type="entry name" value="Outer membrane lipoprotein wza domain like"/>
    <property type="match status" value="1"/>
</dbReference>
<evidence type="ECO:0000256" key="15">
    <source>
        <dbReference type="SAM" id="Phobius"/>
    </source>
</evidence>
<feature type="chain" id="PRO_5037151489" evidence="16">
    <location>
        <begin position="22"/>
        <end position="250"/>
    </location>
</feature>
<evidence type="ECO:0000256" key="3">
    <source>
        <dbReference type="ARBA" id="ARBA00022448"/>
    </source>
</evidence>
<dbReference type="Proteomes" id="UP000642920">
    <property type="component" value="Unassembled WGS sequence"/>
</dbReference>
<dbReference type="InterPro" id="IPR054765">
    <property type="entry name" value="SLBB_dom"/>
</dbReference>
<proteinExistence type="inferred from homology"/>
<dbReference type="Pfam" id="PF02563">
    <property type="entry name" value="Poly_export"/>
    <property type="match status" value="1"/>
</dbReference>
<dbReference type="GO" id="GO:0015288">
    <property type="term" value="F:porin activity"/>
    <property type="evidence" value="ECO:0007669"/>
    <property type="project" value="UniProtKB-KW"/>
</dbReference>
<dbReference type="EMBL" id="JAERQG010000002">
    <property type="protein sequence ID" value="MBL0765702.1"/>
    <property type="molecule type" value="Genomic_DNA"/>
</dbReference>
<evidence type="ECO:0000256" key="4">
    <source>
        <dbReference type="ARBA" id="ARBA00022452"/>
    </source>
</evidence>
<keyword evidence="11 15" id="KW-0472">Membrane</keyword>
<dbReference type="GO" id="GO:0046930">
    <property type="term" value="C:pore complex"/>
    <property type="evidence" value="ECO:0007669"/>
    <property type="project" value="UniProtKB-KW"/>
</dbReference>
<dbReference type="PANTHER" id="PTHR33619">
    <property type="entry name" value="POLYSACCHARIDE EXPORT PROTEIN GFCE-RELATED"/>
    <property type="match status" value="1"/>
</dbReference>
<reference evidence="19" key="1">
    <citation type="submission" date="2021-01" db="EMBL/GenBank/DDBJ databases">
        <title>Marivirga sp. nov., isolated from intertidal surface sediments.</title>
        <authorList>
            <person name="Zhang M."/>
        </authorList>
    </citation>
    <scope>NUCLEOTIDE SEQUENCE</scope>
    <source>
        <strain evidence="19">SM1354</strain>
    </source>
</reference>
<dbReference type="InterPro" id="IPR049712">
    <property type="entry name" value="Poly_export"/>
</dbReference>
<dbReference type="AlphaFoldDB" id="A0A937AN18"/>
<evidence type="ECO:0000256" key="9">
    <source>
        <dbReference type="ARBA" id="ARBA00023065"/>
    </source>
</evidence>
<comment type="caution">
    <text evidence="19">The sequence shown here is derived from an EMBL/GenBank/DDBJ whole genome shotgun (WGS) entry which is preliminary data.</text>
</comment>
<evidence type="ECO:0000313" key="20">
    <source>
        <dbReference type="Proteomes" id="UP000642920"/>
    </source>
</evidence>
<keyword evidence="4" id="KW-1134">Transmembrane beta strand</keyword>
<evidence type="ECO:0000256" key="13">
    <source>
        <dbReference type="ARBA" id="ARBA00023237"/>
    </source>
</evidence>
<protein>
    <submittedName>
        <fullName evidence="19">Polysaccharide export protein</fullName>
    </submittedName>
</protein>
<keyword evidence="12" id="KW-0564">Palmitate</keyword>
<evidence type="ECO:0000259" key="17">
    <source>
        <dbReference type="Pfam" id="PF02563"/>
    </source>
</evidence>
<evidence type="ECO:0000256" key="8">
    <source>
        <dbReference type="ARBA" id="ARBA00023047"/>
    </source>
</evidence>
<keyword evidence="9" id="KW-0406">Ion transport</keyword>
<evidence type="ECO:0000256" key="16">
    <source>
        <dbReference type="SAM" id="SignalP"/>
    </source>
</evidence>
<dbReference type="PANTHER" id="PTHR33619:SF3">
    <property type="entry name" value="POLYSACCHARIDE EXPORT PROTEIN GFCE-RELATED"/>
    <property type="match status" value="1"/>
</dbReference>
<keyword evidence="20" id="KW-1185">Reference proteome</keyword>
<keyword evidence="15" id="KW-1133">Transmembrane helix</keyword>
<dbReference type="PROSITE" id="PS51257">
    <property type="entry name" value="PROKAR_LIPOPROTEIN"/>
    <property type="match status" value="1"/>
</dbReference>
<keyword evidence="8" id="KW-0625">Polysaccharide transport</keyword>
<evidence type="ECO:0000256" key="14">
    <source>
        <dbReference type="ARBA" id="ARBA00023288"/>
    </source>
</evidence>
<evidence type="ECO:0000256" key="2">
    <source>
        <dbReference type="ARBA" id="ARBA00009450"/>
    </source>
</evidence>
<dbReference type="GO" id="GO:0009279">
    <property type="term" value="C:cell outer membrane"/>
    <property type="evidence" value="ECO:0007669"/>
    <property type="project" value="UniProtKB-SubCell"/>
</dbReference>
<feature type="transmembrane region" description="Helical" evidence="15">
    <location>
        <begin position="230"/>
        <end position="249"/>
    </location>
</feature>
<feature type="domain" description="Polysaccharide export protein N-terminal" evidence="17">
    <location>
        <begin position="46"/>
        <end position="135"/>
    </location>
</feature>
<keyword evidence="10" id="KW-0626">Porin</keyword>
<feature type="domain" description="SLBB" evidence="18">
    <location>
        <begin position="138"/>
        <end position="218"/>
    </location>
</feature>
<gene>
    <name evidence="19" type="ORF">JKP34_10600</name>
</gene>
<keyword evidence="3" id="KW-0813">Transport</keyword>
<evidence type="ECO:0000256" key="1">
    <source>
        <dbReference type="ARBA" id="ARBA00004571"/>
    </source>
</evidence>
<dbReference type="InterPro" id="IPR003715">
    <property type="entry name" value="Poly_export_N"/>
</dbReference>
<feature type="signal peptide" evidence="16">
    <location>
        <begin position="1"/>
        <end position="21"/>
    </location>
</feature>
<dbReference type="GO" id="GO:0006811">
    <property type="term" value="P:monoatomic ion transport"/>
    <property type="evidence" value="ECO:0007669"/>
    <property type="project" value="UniProtKB-KW"/>
</dbReference>
<evidence type="ECO:0000256" key="12">
    <source>
        <dbReference type="ARBA" id="ARBA00023139"/>
    </source>
</evidence>